<feature type="compositionally biased region" description="Basic and acidic residues" evidence="8">
    <location>
        <begin position="178"/>
        <end position="200"/>
    </location>
</feature>
<gene>
    <name evidence="10" type="ORF">C0Q70_19218</name>
</gene>
<feature type="domain" description="C3H1-type" evidence="9">
    <location>
        <begin position="904"/>
        <end position="930"/>
    </location>
</feature>
<evidence type="ECO:0000313" key="11">
    <source>
        <dbReference type="Proteomes" id="UP000245119"/>
    </source>
</evidence>
<feature type="zinc finger region" description="C3H1-type" evidence="6">
    <location>
        <begin position="882"/>
        <end position="903"/>
    </location>
</feature>
<feature type="zinc finger region" description="C3H1-type" evidence="6">
    <location>
        <begin position="931"/>
        <end position="958"/>
    </location>
</feature>
<dbReference type="InterPro" id="IPR000571">
    <property type="entry name" value="Znf_CCCH"/>
</dbReference>
<dbReference type="PANTHER" id="PTHR46156:SF1">
    <property type="entry name" value="ZINC FINGER CCCH DOMAIN-CONTAINING PROTEIN 3"/>
    <property type="match status" value="1"/>
</dbReference>
<feature type="compositionally biased region" description="Polar residues" evidence="8">
    <location>
        <begin position="1057"/>
        <end position="1066"/>
    </location>
</feature>
<feature type="region of interest" description="Disordered" evidence="8">
    <location>
        <begin position="1044"/>
        <end position="1066"/>
    </location>
</feature>
<evidence type="ECO:0000256" key="6">
    <source>
        <dbReference type="PROSITE-ProRule" id="PRU00723"/>
    </source>
</evidence>
<dbReference type="AlphaFoldDB" id="A0A2T7NIS2"/>
<organism evidence="10 11">
    <name type="scientific">Pomacea canaliculata</name>
    <name type="common">Golden apple snail</name>
    <dbReference type="NCBI Taxonomy" id="400727"/>
    <lineage>
        <taxon>Eukaryota</taxon>
        <taxon>Metazoa</taxon>
        <taxon>Spiralia</taxon>
        <taxon>Lophotrochozoa</taxon>
        <taxon>Mollusca</taxon>
        <taxon>Gastropoda</taxon>
        <taxon>Caenogastropoda</taxon>
        <taxon>Architaenioglossa</taxon>
        <taxon>Ampullarioidea</taxon>
        <taxon>Ampullariidae</taxon>
        <taxon>Pomacea</taxon>
    </lineage>
</organism>
<dbReference type="InterPro" id="IPR036855">
    <property type="entry name" value="Znf_CCCH_sf"/>
</dbReference>
<dbReference type="Proteomes" id="UP000245119">
    <property type="component" value="Linkage Group LG12"/>
</dbReference>
<keyword evidence="11" id="KW-1185">Reference proteome</keyword>
<dbReference type="GO" id="GO:0008270">
    <property type="term" value="F:zinc ion binding"/>
    <property type="evidence" value="ECO:0007669"/>
    <property type="project" value="UniProtKB-KW"/>
</dbReference>
<reference evidence="10 11" key="1">
    <citation type="submission" date="2018-04" db="EMBL/GenBank/DDBJ databases">
        <title>The genome of golden apple snail Pomacea canaliculata provides insight into stress tolerance and invasive adaptation.</title>
        <authorList>
            <person name="Liu C."/>
            <person name="Liu B."/>
            <person name="Ren Y."/>
            <person name="Zhang Y."/>
            <person name="Wang H."/>
            <person name="Li S."/>
            <person name="Jiang F."/>
            <person name="Yin L."/>
            <person name="Zhang G."/>
            <person name="Qian W."/>
            <person name="Fan W."/>
        </authorList>
    </citation>
    <scope>NUCLEOTIDE SEQUENCE [LARGE SCALE GENOMIC DNA]</scope>
    <source>
        <strain evidence="10">SZHN2017</strain>
        <tissue evidence="10">Muscle</tissue>
    </source>
</reference>
<feature type="compositionally biased region" description="Basic and acidic residues" evidence="8">
    <location>
        <begin position="985"/>
        <end position="995"/>
    </location>
</feature>
<evidence type="ECO:0000256" key="2">
    <source>
        <dbReference type="ARBA" id="ARBA00022737"/>
    </source>
</evidence>
<keyword evidence="4 6" id="KW-0862">Zinc</keyword>
<dbReference type="PROSITE" id="PS50103">
    <property type="entry name" value="ZF_C3H1"/>
    <property type="match status" value="4"/>
</dbReference>
<evidence type="ECO:0000256" key="7">
    <source>
        <dbReference type="SAM" id="Coils"/>
    </source>
</evidence>
<sequence length="1066" mass="120766">MTEEENLVKQINFLTDLINKGKLKNENRAAHAKQEVSSINRFNPYHAKDFSWKRTDKMHNEQPPLTKIKTSWYKDSTKLSCMRPLTTHDLSRSVILKEGHSQKVPVRSAESVVRCCGNENTISASHDQGQRQFSYSTECNSDVSKEQVIQARKQMKRNIDSLKIKIEELRAAKKAKKENKASIESNKQESQEKSLDHSGKVDISTAKGQVTLKDTETNSTKHEMFAVADPIPVYTGHEFSKSVDCMKTRTDISHSQKNLSSQESSSLEAYSNLQERGLVCDKMQDRDYKQQSMCNATKDARITEKKAKIRQPTLIKKSAVEKLREELKATEEKLQYMRKKMDFMLNEPPLKVSAALVMCSNAGKSSFLKAASDSAKTIDGINIDGLGTRVIEKTSSDVSPVPESSKPFSGRTPKAASGSQDTNNTHVIGFSLSTKHCLKQSFKSPHVQKNSVSVNKELDTSPCIIASNTHSSNNSQFRYVKIPKRDRGKLPSKVPHPKSSQPAQCLLKRHFLKKVNTDVLQNQAGKTNVSMHTDNSPICVRTQFKLVKNPSSSGIFSAHASQPFRKLTHHYTSNKQVRLESATQHPSSLYFRSKAQSSFGYGRSFYQKKWDILKRRGSYRSGLLRHFSTTFCVPQYGYRTRPAAFMRSKTDKLQGYRYQWKRRSQETCSRSYRSINYMKLQQQQMRNRINLMMKNSSRGRINCSPSKLQTGRGRHERLLLINGILYKSSTTHLMKASTPVSSKRRFTHTASNKSVVVKSMNKTKMQSVTVRGVRFSVDLSGKRLRRDLSSTYQEKSASVSRVDIGGTTYVETRQGILERMYDHQTRTVVNRVKQRCIALATAKFRKNNTKDQIKLCLFFCRFGKCGRGDKCPYVHDPDKIAVCTRFLRGTCKIEKCPYSHKVAKEKMPVCAFFLRGVCTREDCPYLHVKVNQGAELCEDFITGFCSLAEKCPKLHSLSCPAFAKTGKCEAGKKCHLVHRRAKAARQKDTSTDRNLNRPAMKQPSRSAAKEQTVEEGQNEVSQCKIMQFPGFISLADYSPKELLTQTSSHGTRRCSECPQTSHSLPI</sequence>
<name>A0A2T7NIS2_POMCA</name>
<feature type="domain" description="C3H1-type" evidence="9">
    <location>
        <begin position="931"/>
        <end position="958"/>
    </location>
</feature>
<protein>
    <recommendedName>
        <fullName evidence="5">Zinc finger CCCH domain-containing protein 3</fullName>
    </recommendedName>
</protein>
<feature type="zinc finger region" description="C3H1-type" evidence="6">
    <location>
        <begin position="850"/>
        <end position="878"/>
    </location>
</feature>
<dbReference type="GO" id="GO:0005634">
    <property type="term" value="C:nucleus"/>
    <property type="evidence" value="ECO:0007669"/>
    <property type="project" value="TreeGrafter"/>
</dbReference>
<dbReference type="STRING" id="400727.A0A2T7NIS2"/>
<dbReference type="Gene3D" id="4.10.1000.10">
    <property type="entry name" value="Zinc finger, CCCH-type"/>
    <property type="match status" value="2"/>
</dbReference>
<comment type="caution">
    <text evidence="10">The sequence shown here is derived from an EMBL/GenBank/DDBJ whole genome shotgun (WGS) entry which is preliminary data.</text>
</comment>
<feature type="zinc finger region" description="C3H1-type" evidence="6">
    <location>
        <begin position="904"/>
        <end position="930"/>
    </location>
</feature>
<dbReference type="FunFam" id="4.10.1000.10:FF:000008">
    <property type="entry name" value="zinc finger CCCH domain-containing protein 3"/>
    <property type="match status" value="1"/>
</dbReference>
<feature type="domain" description="C3H1-type" evidence="9">
    <location>
        <begin position="850"/>
        <end position="878"/>
    </location>
</feature>
<evidence type="ECO:0000256" key="4">
    <source>
        <dbReference type="ARBA" id="ARBA00022833"/>
    </source>
</evidence>
<dbReference type="SMART" id="SM00356">
    <property type="entry name" value="ZnF_C3H1"/>
    <property type="match status" value="5"/>
</dbReference>
<evidence type="ECO:0000313" key="10">
    <source>
        <dbReference type="EMBL" id="PVD21052.1"/>
    </source>
</evidence>
<dbReference type="SUPFAM" id="SSF90229">
    <property type="entry name" value="CCCH zinc finger"/>
    <property type="match status" value="1"/>
</dbReference>
<keyword evidence="7" id="KW-0175">Coiled coil</keyword>
<feature type="domain" description="C3H1-type" evidence="9">
    <location>
        <begin position="882"/>
        <end position="903"/>
    </location>
</feature>
<evidence type="ECO:0000256" key="8">
    <source>
        <dbReference type="SAM" id="MobiDB-lite"/>
    </source>
</evidence>
<keyword evidence="1 6" id="KW-0479">Metal-binding</keyword>
<feature type="region of interest" description="Disordered" evidence="8">
    <location>
        <begin position="394"/>
        <end position="424"/>
    </location>
</feature>
<evidence type="ECO:0000259" key="9">
    <source>
        <dbReference type="PROSITE" id="PS50103"/>
    </source>
</evidence>
<dbReference type="EMBL" id="PZQS01000012">
    <property type="protein sequence ID" value="PVD21052.1"/>
    <property type="molecule type" value="Genomic_DNA"/>
</dbReference>
<evidence type="ECO:0000256" key="5">
    <source>
        <dbReference type="ARBA" id="ARBA00071600"/>
    </source>
</evidence>
<feature type="coiled-coil region" evidence="7">
    <location>
        <begin position="320"/>
        <end position="347"/>
    </location>
</feature>
<evidence type="ECO:0000256" key="3">
    <source>
        <dbReference type="ARBA" id="ARBA00022771"/>
    </source>
</evidence>
<evidence type="ECO:0000256" key="1">
    <source>
        <dbReference type="ARBA" id="ARBA00022723"/>
    </source>
</evidence>
<dbReference type="OrthoDB" id="3247158at2759"/>
<keyword evidence="2" id="KW-0677">Repeat</keyword>
<keyword evidence="3 6" id="KW-0863">Zinc-finger</keyword>
<accession>A0A2T7NIS2</accession>
<feature type="region of interest" description="Disordered" evidence="8">
    <location>
        <begin position="981"/>
        <end position="1013"/>
    </location>
</feature>
<feature type="region of interest" description="Disordered" evidence="8">
    <location>
        <begin position="173"/>
        <end position="215"/>
    </location>
</feature>
<proteinExistence type="predicted"/>
<dbReference type="PANTHER" id="PTHR46156">
    <property type="entry name" value="CCCH ZINGC FINGER"/>
    <property type="match status" value="1"/>
</dbReference>